<protein>
    <recommendedName>
        <fullName evidence="4">Metal-dependent hydrolase</fullName>
    </recommendedName>
</protein>
<keyword evidence="3" id="KW-1185">Reference proteome</keyword>
<evidence type="ECO:0008006" key="4">
    <source>
        <dbReference type="Google" id="ProtNLM"/>
    </source>
</evidence>
<dbReference type="EMBL" id="CP104013">
    <property type="protein sequence ID" value="UYP47343.1"/>
    <property type="molecule type" value="Genomic_DNA"/>
</dbReference>
<sequence length="319" mass="37300">MDLFTHAVVAALLYGTFGGDVMSEYYLFGILFAILPDFDLFLTPLKKIFKADYLEHRGGSHSYIIGLGVALIGSIIFSVVFSKSFFLTWILGSLFYGLHISMDLLTTTLIPIFYPISKKEYSFYVEKAGSMFTMVSSVIIASIGFIVYQFTSIDLFRLYNGISLLLFIGYYGYRSILRRKITSKLVDTQKYFPGVLPHHYYVYNFHLSDKNIELNLEKGTRSSSRLIYLEEKWDFTPQEMKFYEEALHRCNDDYYRKKWTKIPKIVRDGDSFQIRFSFLETMMNGRSMARIYHFNLKTEKLFKISQNYERIYSKPSTSL</sequence>
<dbReference type="Proteomes" id="UP001208689">
    <property type="component" value="Chromosome"/>
</dbReference>
<evidence type="ECO:0000313" key="2">
    <source>
        <dbReference type="EMBL" id="UYP47343.1"/>
    </source>
</evidence>
<feature type="transmembrane region" description="Helical" evidence="1">
    <location>
        <begin position="63"/>
        <end position="82"/>
    </location>
</feature>
<feature type="transmembrane region" description="Helical" evidence="1">
    <location>
        <begin position="128"/>
        <end position="150"/>
    </location>
</feature>
<organism evidence="2 3">
    <name type="scientific">Candidatus Lokiarchaeum ossiferum</name>
    <dbReference type="NCBI Taxonomy" id="2951803"/>
    <lineage>
        <taxon>Archaea</taxon>
        <taxon>Promethearchaeati</taxon>
        <taxon>Promethearchaeota</taxon>
        <taxon>Promethearchaeia</taxon>
        <taxon>Promethearchaeales</taxon>
        <taxon>Promethearchaeaceae</taxon>
        <taxon>Candidatus Lokiarchaeum</taxon>
    </lineage>
</organism>
<evidence type="ECO:0000313" key="3">
    <source>
        <dbReference type="Proteomes" id="UP001208689"/>
    </source>
</evidence>
<keyword evidence="1" id="KW-1133">Transmembrane helix</keyword>
<reference evidence="2" key="1">
    <citation type="submission" date="2022-09" db="EMBL/GenBank/DDBJ databases">
        <title>Actin cytoskeleton and complex cell architecture in an #Asgard archaeon.</title>
        <authorList>
            <person name="Ponce Toledo R.I."/>
            <person name="Schleper C."/>
            <person name="Rodrigues Oliveira T."/>
            <person name="Wollweber F."/>
            <person name="Xu J."/>
            <person name="Rittmann S."/>
            <person name="Klingl A."/>
            <person name="Pilhofer M."/>
        </authorList>
    </citation>
    <scope>NUCLEOTIDE SEQUENCE</scope>
    <source>
        <strain evidence="2">B-35</strain>
    </source>
</reference>
<feature type="transmembrane region" description="Helical" evidence="1">
    <location>
        <begin position="156"/>
        <end position="173"/>
    </location>
</feature>
<dbReference type="InterPro" id="IPR007404">
    <property type="entry name" value="YdjM-like"/>
</dbReference>
<name>A0ABY6HVI4_9ARCH</name>
<gene>
    <name evidence="2" type="ORF">NEF87_003628</name>
</gene>
<proteinExistence type="predicted"/>
<evidence type="ECO:0000256" key="1">
    <source>
        <dbReference type="SAM" id="Phobius"/>
    </source>
</evidence>
<feature type="transmembrane region" description="Helical" evidence="1">
    <location>
        <begin position="94"/>
        <end position="116"/>
    </location>
</feature>
<accession>A0ABY6HVI4</accession>
<keyword evidence="1" id="KW-0472">Membrane</keyword>
<dbReference type="Pfam" id="PF04307">
    <property type="entry name" value="YdjM"/>
    <property type="match status" value="1"/>
</dbReference>
<keyword evidence="1" id="KW-0812">Transmembrane</keyword>